<proteinExistence type="inferred from homology"/>
<dbReference type="HOGENOM" id="CLU_011791_2_0_1"/>
<dbReference type="Pfam" id="PF08324">
    <property type="entry name" value="PUL"/>
    <property type="match status" value="1"/>
</dbReference>
<evidence type="ECO:0000256" key="6">
    <source>
        <dbReference type="ARBA" id="ARBA00022574"/>
    </source>
</evidence>
<evidence type="ECO:0000256" key="3">
    <source>
        <dbReference type="ARBA" id="ARBA00008495"/>
    </source>
</evidence>
<keyword evidence="8" id="KW-0524">Neurogenesis</keyword>
<dbReference type="FunFam" id="3.10.20.870:FF:000001">
    <property type="entry name" value="Phospholipase A-2-activating protein-like"/>
    <property type="match status" value="1"/>
</dbReference>
<dbReference type="InParanoid" id="H3CP06"/>
<dbReference type="AlphaFoldDB" id="H3CP06"/>
<accession>H3CP06</accession>
<reference evidence="19" key="1">
    <citation type="journal article" date="2004" name="Nature">
        <title>Genome duplication in the teleost fish Tetraodon nigroviridis reveals the early vertebrate proto-karyotype.</title>
        <authorList>
            <person name="Jaillon O."/>
            <person name="Aury J.-M."/>
            <person name="Brunet F."/>
            <person name="Petit J.-L."/>
            <person name="Stange-Thomann N."/>
            <person name="Mauceli E."/>
            <person name="Bouneau L."/>
            <person name="Fischer C."/>
            <person name="Ozouf-Costaz C."/>
            <person name="Bernot A."/>
            <person name="Nicaud S."/>
            <person name="Jaffe D."/>
            <person name="Fisher S."/>
            <person name="Lutfalla G."/>
            <person name="Dossat C."/>
            <person name="Segurens B."/>
            <person name="Dasilva C."/>
            <person name="Salanoubat M."/>
            <person name="Levy M."/>
            <person name="Boudet N."/>
            <person name="Castellano S."/>
            <person name="Anthouard V."/>
            <person name="Jubin C."/>
            <person name="Castelli V."/>
            <person name="Katinka M."/>
            <person name="Vacherie B."/>
            <person name="Biemont C."/>
            <person name="Skalli Z."/>
            <person name="Cattolico L."/>
            <person name="Poulain J."/>
            <person name="De Berardinis V."/>
            <person name="Cruaud C."/>
            <person name="Duprat S."/>
            <person name="Brottier P."/>
            <person name="Coutanceau J.-P."/>
            <person name="Gouzy J."/>
            <person name="Parra G."/>
            <person name="Lardier G."/>
            <person name="Chapple C."/>
            <person name="McKernan K.J."/>
            <person name="McEwan P."/>
            <person name="Bosak S."/>
            <person name="Kellis M."/>
            <person name="Volff J.-N."/>
            <person name="Guigo R."/>
            <person name="Zody M.C."/>
            <person name="Mesirov J."/>
            <person name="Lindblad-Toh K."/>
            <person name="Birren B."/>
            <person name="Nusbaum C."/>
            <person name="Kahn D."/>
            <person name="Robinson-Rechavi M."/>
            <person name="Laudet V."/>
            <person name="Schachter V."/>
            <person name="Quetier F."/>
            <person name="Saurin W."/>
            <person name="Scarpelli C."/>
            <person name="Wincker P."/>
            <person name="Lander E.S."/>
            <person name="Weissenbach J."/>
            <person name="Roest Crollius H."/>
        </authorList>
    </citation>
    <scope>NUCLEOTIDE SEQUENCE [LARGE SCALE GENOMIC DNA]</scope>
</reference>
<feature type="domain" description="PFU" evidence="16">
    <location>
        <begin position="367"/>
        <end position="464"/>
    </location>
</feature>
<dbReference type="PANTHER" id="PTHR19849">
    <property type="entry name" value="PHOSPHOLIPASE A-2-ACTIVATING PROTEIN"/>
    <property type="match status" value="1"/>
</dbReference>
<dbReference type="PROSITE" id="PS50082">
    <property type="entry name" value="WD_REPEATS_2"/>
    <property type="match status" value="2"/>
</dbReference>
<keyword evidence="4" id="KW-0217">Developmental protein</keyword>
<dbReference type="CDD" id="cd00200">
    <property type="entry name" value="WD40"/>
    <property type="match status" value="1"/>
</dbReference>
<evidence type="ECO:0000256" key="11">
    <source>
        <dbReference type="ARBA" id="ARBA00034103"/>
    </source>
</evidence>
<feature type="compositionally biased region" description="Basic and acidic residues" evidence="15">
    <location>
        <begin position="326"/>
        <end position="352"/>
    </location>
</feature>
<name>H3CP06_TETNG</name>
<feature type="repeat" description="WD" evidence="14">
    <location>
        <begin position="228"/>
        <end position="259"/>
    </location>
</feature>
<dbReference type="GO" id="GO:0043130">
    <property type="term" value="F:ubiquitin binding"/>
    <property type="evidence" value="ECO:0007669"/>
    <property type="project" value="TreeGrafter"/>
</dbReference>
<keyword evidence="7" id="KW-0677">Repeat</keyword>
<dbReference type="InterPro" id="IPR001680">
    <property type="entry name" value="WD40_rpt"/>
</dbReference>
<dbReference type="Gene3D" id="3.10.20.870">
    <property type="entry name" value="PFU (PLAA family ubiquitin binding), C-terminal domain"/>
    <property type="match status" value="1"/>
</dbReference>
<evidence type="ECO:0000259" key="16">
    <source>
        <dbReference type="PROSITE" id="PS51394"/>
    </source>
</evidence>
<keyword evidence="10" id="KW-0539">Nucleus</keyword>
<dbReference type="PROSITE" id="PS51394">
    <property type="entry name" value="PFU"/>
    <property type="match status" value="1"/>
</dbReference>
<dbReference type="InterPro" id="IPR015155">
    <property type="entry name" value="PFU"/>
</dbReference>
<dbReference type="InterPro" id="IPR015943">
    <property type="entry name" value="WD40/YVTN_repeat-like_dom_sf"/>
</dbReference>
<feature type="region of interest" description="Disordered" evidence="15">
    <location>
        <begin position="325"/>
        <end position="352"/>
    </location>
</feature>
<evidence type="ECO:0000256" key="1">
    <source>
        <dbReference type="ARBA" id="ARBA00004123"/>
    </source>
</evidence>
<evidence type="ECO:0000256" key="12">
    <source>
        <dbReference type="ARBA" id="ARBA00054829"/>
    </source>
</evidence>
<dbReference type="STRING" id="99883.ENSTNIP00000009989"/>
<dbReference type="InterPro" id="IPR036322">
    <property type="entry name" value="WD40_repeat_dom_sf"/>
</dbReference>
<dbReference type="PANTHER" id="PTHR19849:SF0">
    <property type="entry name" value="PHOSPHOLIPASE A-2-ACTIVATING PROTEIN"/>
    <property type="match status" value="1"/>
</dbReference>
<dbReference type="Pfam" id="PF00400">
    <property type="entry name" value="WD40"/>
    <property type="match status" value="7"/>
</dbReference>
<comment type="function">
    <text evidence="12">Plays a role in protein ubiquitination, sorting and degradation through its association with VCP. Involved in ubiquitin-mediated membrane proteins trafficking to late endosomes in an ESCRT-dependent manner, and hence plays a role in synaptic vesicle recycling. May play a role in macroautophagy, regulating for instance the clearance of damaged lysosomes. Plays a role in cerebellar Purkinje cell development. Positively regulates cytosolic and calcium-independent phospholipase A2 activities in a tumor necrosis factor alpha (TNF-alpha)- or lipopolysaccharide (LPS)-dependent manner, and hence prostaglandin E2 biosynthesis.</text>
</comment>
<dbReference type="SMART" id="SM00320">
    <property type="entry name" value="WD40"/>
    <property type="match status" value="7"/>
</dbReference>
<dbReference type="FunFam" id="2.130.10.10:FF:000175">
    <property type="entry name" value="Phospholipase A-2-activating protein"/>
    <property type="match status" value="1"/>
</dbReference>
<keyword evidence="9" id="KW-0770">Synapse</keyword>
<dbReference type="InterPro" id="IPR013535">
    <property type="entry name" value="PUL_dom"/>
</dbReference>
<reference evidence="18" key="2">
    <citation type="submission" date="2025-08" db="UniProtKB">
        <authorList>
            <consortium name="Ensembl"/>
        </authorList>
    </citation>
    <scope>IDENTIFICATION</scope>
</reference>
<dbReference type="GO" id="GO:0005737">
    <property type="term" value="C:cytoplasm"/>
    <property type="evidence" value="ECO:0007669"/>
    <property type="project" value="UniProtKB-SubCell"/>
</dbReference>
<comment type="similarity">
    <text evidence="3">Belongs to the WD repeat PLAP family.</text>
</comment>
<keyword evidence="19" id="KW-1185">Reference proteome</keyword>
<dbReference type="GO" id="GO:0005634">
    <property type="term" value="C:nucleus"/>
    <property type="evidence" value="ECO:0007669"/>
    <property type="project" value="UniProtKB-SubCell"/>
</dbReference>
<dbReference type="SUPFAM" id="SSF50978">
    <property type="entry name" value="WD40 repeat-like"/>
    <property type="match status" value="1"/>
</dbReference>
<dbReference type="InterPro" id="IPR038122">
    <property type="entry name" value="PFU_sf"/>
</dbReference>
<dbReference type="Gene3D" id="1.25.10.10">
    <property type="entry name" value="Leucine-rich Repeat Variant"/>
    <property type="match status" value="1"/>
</dbReference>
<dbReference type="GO" id="GO:0016005">
    <property type="term" value="F:phospholipase A2 activator activity"/>
    <property type="evidence" value="ECO:0007669"/>
    <property type="project" value="UniProtKB-ARBA"/>
</dbReference>
<dbReference type="GeneTree" id="ENSGT00550000074944"/>
<evidence type="ECO:0000259" key="17">
    <source>
        <dbReference type="PROSITE" id="PS51396"/>
    </source>
</evidence>
<dbReference type="GO" id="GO:0007399">
    <property type="term" value="P:nervous system development"/>
    <property type="evidence" value="ECO:0007669"/>
    <property type="project" value="UniProtKB-KW"/>
</dbReference>
<evidence type="ECO:0000256" key="7">
    <source>
        <dbReference type="ARBA" id="ARBA00022737"/>
    </source>
</evidence>
<evidence type="ECO:0000256" key="8">
    <source>
        <dbReference type="ARBA" id="ARBA00022902"/>
    </source>
</evidence>
<evidence type="ECO:0000256" key="5">
    <source>
        <dbReference type="ARBA" id="ARBA00022490"/>
    </source>
</evidence>
<evidence type="ECO:0000256" key="14">
    <source>
        <dbReference type="PROSITE-ProRule" id="PRU00221"/>
    </source>
</evidence>
<feature type="repeat" description="WD" evidence="14">
    <location>
        <begin position="148"/>
        <end position="180"/>
    </location>
</feature>
<dbReference type="GO" id="GO:0043161">
    <property type="term" value="P:proteasome-mediated ubiquitin-dependent protein catabolic process"/>
    <property type="evidence" value="ECO:0007669"/>
    <property type="project" value="TreeGrafter"/>
</dbReference>
<evidence type="ECO:0000256" key="13">
    <source>
        <dbReference type="ARBA" id="ARBA00068665"/>
    </source>
</evidence>
<dbReference type="InterPro" id="IPR011989">
    <property type="entry name" value="ARM-like"/>
</dbReference>
<dbReference type="GO" id="GO:0010992">
    <property type="term" value="P:ubiquitin recycling"/>
    <property type="evidence" value="ECO:0007669"/>
    <property type="project" value="TreeGrafter"/>
</dbReference>
<protein>
    <recommendedName>
        <fullName evidence="13">Phospholipase A-2-activating protein</fullName>
    </recommendedName>
</protein>
<comment type="subcellular location">
    <subcellularLocation>
        <location evidence="2">Cytoplasm</location>
    </subcellularLocation>
    <subcellularLocation>
        <location evidence="1">Nucleus</location>
    </subcellularLocation>
    <subcellularLocation>
        <location evidence="11">Synapse</location>
    </subcellularLocation>
</comment>
<dbReference type="GO" id="GO:0045202">
    <property type="term" value="C:synapse"/>
    <property type="evidence" value="ECO:0007669"/>
    <property type="project" value="UniProtKB-SubCell"/>
</dbReference>
<dbReference type="OMA" id="DKCIYYW"/>
<dbReference type="Gene3D" id="2.130.10.10">
    <property type="entry name" value="YVTN repeat-like/Quinoprotein amine dehydrogenase"/>
    <property type="match status" value="1"/>
</dbReference>
<evidence type="ECO:0000256" key="2">
    <source>
        <dbReference type="ARBA" id="ARBA00004496"/>
    </source>
</evidence>
<dbReference type="FunFam" id="1.25.10.10:FF:000163">
    <property type="entry name" value="Phospholipase A-2-activating protein, putative"/>
    <property type="match status" value="1"/>
</dbReference>
<sequence length="776" mass="84294">KMASSNSYKLRCSIQGHEMDVRGLASTVFPEGAFVSVSRDRTGRVWVPSPSPDGGFAEMHSMSGHANFVSCVCIVAPSDRHPRGLIATGGNDNNICVFSLDGPQPLYTLKGHKNTVCALSSGKFGTLLSGSWDTTAKVWLHEKCMMTLEGHAAAVWAVVILPEQGLMLSGSADRTIKLWKAGRCDRTFTGHEDCVRGLAVISGTEFFSCSNDTSIRRWLVTGECLQVYHSHTNYIYSMAVFPGTHDFISTGEDRSLRVWRRGQCQQTIRLPAQSVWCCCILPNGDIAVGASDGMIRVFTQAEDRVAGAQDLQAFEDQLSKATIDPKTGDLGDIRPEDLPGREHLKEPGNRDGQTRLVKEGQRVEAYQWSASDARWVKIGDVVGGSNQQTSRNVVYEGKEYDYVFTIDINEGGPSLKLPYNVCEDPWLTAHSFLQRNDLSPLFLDQVANFIMDNTKGHQDPFTGGARYVPGAPGASAPAADPFTGSGRYIPGSGPGAPSSGGDAYSSAARRHATNVYFPKRDAVTFEQANPPQIFAKLKELNRGAPQEHRLTEETLQSLEGLLESVCDPSSPPTLQQLSLLWRAAHWPEDIVFPVLDILRLAVRHPLVNERLCGEAEGVQLCNHLLSLMRPEGRPANQMLALRTLCNCFSGTHGRALLMAHRDAVLSRAADLSAVCNKNIHVALATVALNYAGCLHTRPDLEAKAQCLSVVSKALETVQDKEAVFRLLVALGTTVASDGTARDLARSLGVASQISKYSSGSEPSKVAECCGLILKEL</sequence>
<dbReference type="Pfam" id="PF09070">
    <property type="entry name" value="PFU"/>
    <property type="match status" value="1"/>
</dbReference>
<keyword evidence="6 14" id="KW-0853">WD repeat</keyword>
<dbReference type="Proteomes" id="UP000007303">
    <property type="component" value="Unassembled WGS sequence"/>
</dbReference>
<evidence type="ECO:0000256" key="9">
    <source>
        <dbReference type="ARBA" id="ARBA00023018"/>
    </source>
</evidence>
<evidence type="ECO:0000256" key="10">
    <source>
        <dbReference type="ARBA" id="ARBA00023242"/>
    </source>
</evidence>
<evidence type="ECO:0000313" key="19">
    <source>
        <dbReference type="Proteomes" id="UP000007303"/>
    </source>
</evidence>
<dbReference type="PROSITE" id="PS51396">
    <property type="entry name" value="PUL"/>
    <property type="match status" value="1"/>
</dbReference>
<organism evidence="18 19">
    <name type="scientific">Tetraodon nigroviridis</name>
    <name type="common">Spotted green pufferfish</name>
    <name type="synonym">Chelonodon nigroviridis</name>
    <dbReference type="NCBI Taxonomy" id="99883"/>
    <lineage>
        <taxon>Eukaryota</taxon>
        <taxon>Metazoa</taxon>
        <taxon>Chordata</taxon>
        <taxon>Craniata</taxon>
        <taxon>Vertebrata</taxon>
        <taxon>Euteleostomi</taxon>
        <taxon>Actinopterygii</taxon>
        <taxon>Neopterygii</taxon>
        <taxon>Teleostei</taxon>
        <taxon>Neoteleostei</taxon>
        <taxon>Acanthomorphata</taxon>
        <taxon>Eupercaria</taxon>
        <taxon>Tetraodontiformes</taxon>
        <taxon>Tetradontoidea</taxon>
        <taxon>Tetraodontidae</taxon>
        <taxon>Tetraodon</taxon>
    </lineage>
</organism>
<reference evidence="18" key="3">
    <citation type="submission" date="2025-09" db="UniProtKB">
        <authorList>
            <consortium name="Ensembl"/>
        </authorList>
    </citation>
    <scope>IDENTIFICATION</scope>
</reference>
<dbReference type="PROSITE" id="PS50294">
    <property type="entry name" value="WD_REPEATS_REGION"/>
    <property type="match status" value="2"/>
</dbReference>
<feature type="domain" description="PUL" evidence="17">
    <location>
        <begin position="515"/>
        <end position="775"/>
    </location>
</feature>
<evidence type="ECO:0000256" key="4">
    <source>
        <dbReference type="ARBA" id="ARBA00022473"/>
    </source>
</evidence>
<evidence type="ECO:0000313" key="18">
    <source>
        <dbReference type="Ensembl" id="ENSTNIP00000009989.1"/>
    </source>
</evidence>
<keyword evidence="5" id="KW-0963">Cytoplasm</keyword>
<evidence type="ECO:0000256" key="15">
    <source>
        <dbReference type="SAM" id="MobiDB-lite"/>
    </source>
</evidence>
<dbReference type="Ensembl" id="ENSTNIT00000010168.1">
    <property type="protein sequence ID" value="ENSTNIP00000009989.1"/>
    <property type="gene ID" value="ENSTNIG00000007187.1"/>
</dbReference>